<dbReference type="InterPro" id="IPR036907">
    <property type="entry name" value="5'-Nucleotdase_C_sf"/>
</dbReference>
<gene>
    <name evidence="2" type="ORF">SAMN05216462_1598</name>
</gene>
<dbReference type="Proteomes" id="UP000182257">
    <property type="component" value="Unassembled WGS sequence"/>
</dbReference>
<dbReference type="Pfam" id="PF02872">
    <property type="entry name" value="5_nucleotid_C"/>
    <property type="match status" value="1"/>
</dbReference>
<dbReference type="InterPro" id="IPR008334">
    <property type="entry name" value="5'-Nucleotdase_C"/>
</dbReference>
<evidence type="ECO:0000313" key="2">
    <source>
        <dbReference type="EMBL" id="SEA51240.1"/>
    </source>
</evidence>
<dbReference type="GO" id="GO:0009166">
    <property type="term" value="P:nucleotide catabolic process"/>
    <property type="evidence" value="ECO:0007669"/>
    <property type="project" value="InterPro"/>
</dbReference>
<organism evidence="2 3">
    <name type="scientific">Xylanibacter ruminicola</name>
    <name type="common">Prevotella ruminicola</name>
    <dbReference type="NCBI Taxonomy" id="839"/>
    <lineage>
        <taxon>Bacteria</taxon>
        <taxon>Pseudomonadati</taxon>
        <taxon>Bacteroidota</taxon>
        <taxon>Bacteroidia</taxon>
        <taxon>Bacteroidales</taxon>
        <taxon>Prevotellaceae</taxon>
        <taxon>Xylanibacter</taxon>
    </lineage>
</organism>
<dbReference type="PRINTS" id="PR01607">
    <property type="entry name" value="APYRASEFAMLY"/>
</dbReference>
<name>A0A1H4BT29_XYLRU</name>
<accession>A0A1H4BT29</accession>
<dbReference type="PANTHER" id="PTHR11575">
    <property type="entry name" value="5'-NUCLEOTIDASE-RELATED"/>
    <property type="match status" value="1"/>
</dbReference>
<dbReference type="RefSeq" id="WP_074761002.1">
    <property type="nucleotide sequence ID" value="NZ_FNRF01000003.1"/>
</dbReference>
<dbReference type="Gene3D" id="3.90.780.10">
    <property type="entry name" value="5'-Nucleotidase, C-terminal domain"/>
    <property type="match status" value="1"/>
</dbReference>
<sequence length="254" mass="28077">MDKRHIFYASLASLLLVSCAPKQFQLTGIERTRVIVDSRYDQNPDEAAVKFLEPYKHVNDSIMGPIVGTVARNMHATRPESDLSNLLADILVWSGKDYGEDPVLGIYNMGGIRADLTKGKVTYGDVLDVAPFENKICFITLTGEQVLTLYAQIAHRGGEGVSHGVEIVATKDGNLLSGMLHGKEIDPKADYRIATINYLIEGNDGMPVLKEGRDIIAPDAKSNNTRFLLMNYFKDHQARGVEVDSKVEGRIKIQ</sequence>
<dbReference type="PANTHER" id="PTHR11575:SF24">
    <property type="entry name" value="5'-NUCLEOTIDASE"/>
    <property type="match status" value="1"/>
</dbReference>
<dbReference type="PROSITE" id="PS51257">
    <property type="entry name" value="PROKAR_LIPOPROTEIN"/>
    <property type="match status" value="1"/>
</dbReference>
<feature type="domain" description="5'-Nucleotidase C-terminal" evidence="1">
    <location>
        <begin position="71"/>
        <end position="211"/>
    </location>
</feature>
<evidence type="ECO:0000259" key="1">
    <source>
        <dbReference type="Pfam" id="PF02872"/>
    </source>
</evidence>
<proteinExistence type="predicted"/>
<dbReference type="OrthoDB" id="4762412at2"/>
<reference evidence="2 3" key="1">
    <citation type="submission" date="2016-10" db="EMBL/GenBank/DDBJ databases">
        <authorList>
            <person name="de Groot N.N."/>
        </authorList>
    </citation>
    <scope>NUCLEOTIDE SEQUENCE [LARGE SCALE GENOMIC DNA]</scope>
    <source>
        <strain evidence="2 3">D31d</strain>
    </source>
</reference>
<dbReference type="InterPro" id="IPR006179">
    <property type="entry name" value="5_nucleotidase/apyrase"/>
</dbReference>
<evidence type="ECO:0000313" key="3">
    <source>
        <dbReference type="Proteomes" id="UP000182257"/>
    </source>
</evidence>
<dbReference type="GO" id="GO:0016787">
    <property type="term" value="F:hydrolase activity"/>
    <property type="evidence" value="ECO:0007669"/>
    <property type="project" value="InterPro"/>
</dbReference>
<protein>
    <submittedName>
        <fullName evidence="2">5'-nucleotidase, C-terminal domain</fullName>
    </submittedName>
</protein>
<dbReference type="GO" id="GO:0030288">
    <property type="term" value="C:outer membrane-bounded periplasmic space"/>
    <property type="evidence" value="ECO:0007669"/>
    <property type="project" value="TreeGrafter"/>
</dbReference>
<dbReference type="SUPFAM" id="SSF55816">
    <property type="entry name" value="5'-nucleotidase (syn. UDP-sugar hydrolase), C-terminal domain"/>
    <property type="match status" value="1"/>
</dbReference>
<dbReference type="EMBL" id="FNRF01000003">
    <property type="protein sequence ID" value="SEA51240.1"/>
    <property type="molecule type" value="Genomic_DNA"/>
</dbReference>
<dbReference type="AlphaFoldDB" id="A0A1H4BT29"/>